<dbReference type="AlphaFoldDB" id="A0AAE1G751"/>
<feature type="compositionally biased region" description="Acidic residues" evidence="1">
    <location>
        <begin position="78"/>
        <end position="88"/>
    </location>
</feature>
<feature type="region of interest" description="Disordered" evidence="1">
    <location>
        <begin position="74"/>
        <end position="101"/>
    </location>
</feature>
<name>A0AAE1G751_PETCI</name>
<dbReference type="EMBL" id="JAWQEG010000693">
    <property type="protein sequence ID" value="KAK3886474.1"/>
    <property type="molecule type" value="Genomic_DNA"/>
</dbReference>
<evidence type="ECO:0000313" key="2">
    <source>
        <dbReference type="EMBL" id="KAK3886474.1"/>
    </source>
</evidence>
<accession>A0AAE1G751</accession>
<organism evidence="2 3">
    <name type="scientific">Petrolisthes cinctipes</name>
    <name type="common">Flat porcelain crab</name>
    <dbReference type="NCBI Taxonomy" id="88211"/>
    <lineage>
        <taxon>Eukaryota</taxon>
        <taxon>Metazoa</taxon>
        <taxon>Ecdysozoa</taxon>
        <taxon>Arthropoda</taxon>
        <taxon>Crustacea</taxon>
        <taxon>Multicrustacea</taxon>
        <taxon>Malacostraca</taxon>
        <taxon>Eumalacostraca</taxon>
        <taxon>Eucarida</taxon>
        <taxon>Decapoda</taxon>
        <taxon>Pleocyemata</taxon>
        <taxon>Anomura</taxon>
        <taxon>Galatheoidea</taxon>
        <taxon>Porcellanidae</taxon>
        <taxon>Petrolisthes</taxon>
    </lineage>
</organism>
<sequence>MWNKTDLPLAKQRYIGLLEGPRVYPLDCLRVLLYSSSLAPRLVQPLDQELIATVKQFYHQRMYDHLCMKMDTQQEVNTLEEENQDDEMNDHNTSSAPPPPP</sequence>
<evidence type="ECO:0000256" key="1">
    <source>
        <dbReference type="SAM" id="MobiDB-lite"/>
    </source>
</evidence>
<keyword evidence="3" id="KW-1185">Reference proteome</keyword>
<evidence type="ECO:0000313" key="3">
    <source>
        <dbReference type="Proteomes" id="UP001286313"/>
    </source>
</evidence>
<comment type="caution">
    <text evidence="2">The sequence shown here is derived from an EMBL/GenBank/DDBJ whole genome shotgun (WGS) entry which is preliminary data.</text>
</comment>
<dbReference type="Proteomes" id="UP001286313">
    <property type="component" value="Unassembled WGS sequence"/>
</dbReference>
<proteinExistence type="predicted"/>
<gene>
    <name evidence="2" type="ORF">Pcinc_009345</name>
</gene>
<reference evidence="2" key="1">
    <citation type="submission" date="2023-10" db="EMBL/GenBank/DDBJ databases">
        <title>Genome assemblies of two species of porcelain crab, Petrolisthes cinctipes and Petrolisthes manimaculis (Anomura: Porcellanidae).</title>
        <authorList>
            <person name="Angst P."/>
        </authorList>
    </citation>
    <scope>NUCLEOTIDE SEQUENCE</scope>
    <source>
        <strain evidence="2">PB745_01</strain>
        <tissue evidence="2">Gill</tissue>
    </source>
</reference>
<protein>
    <submittedName>
        <fullName evidence="2">Uncharacterized protein</fullName>
    </submittedName>
</protein>